<feature type="transmembrane region" description="Helical" evidence="1">
    <location>
        <begin position="12"/>
        <end position="34"/>
    </location>
</feature>
<keyword evidence="3" id="KW-1185">Reference proteome</keyword>
<keyword evidence="1" id="KW-1133">Transmembrane helix</keyword>
<sequence>MSENKAEVSKMRLKVFFIGSFIVAFLGASIYLFISAYDDKASLATAPVMNNDINTPAKNNSEKWH</sequence>
<dbReference type="EMBL" id="WFLM01000001">
    <property type="protein sequence ID" value="KAB8040346.1"/>
    <property type="molecule type" value="Genomic_DNA"/>
</dbReference>
<evidence type="ECO:0000313" key="3">
    <source>
        <dbReference type="Proteomes" id="UP000437748"/>
    </source>
</evidence>
<gene>
    <name evidence="2" type="ORF">GCL60_00075</name>
</gene>
<evidence type="ECO:0000256" key="1">
    <source>
        <dbReference type="SAM" id="Phobius"/>
    </source>
</evidence>
<keyword evidence="1" id="KW-0812">Transmembrane</keyword>
<dbReference type="RefSeq" id="WP_153417860.1">
    <property type="nucleotide sequence ID" value="NZ_WFLM01000001.1"/>
</dbReference>
<accession>A0A6N6VYS3</accession>
<evidence type="ECO:0000313" key="2">
    <source>
        <dbReference type="EMBL" id="KAB8040346.1"/>
    </source>
</evidence>
<proteinExistence type="predicted"/>
<dbReference type="Proteomes" id="UP000437748">
    <property type="component" value="Unassembled WGS sequence"/>
</dbReference>
<reference evidence="2 3" key="1">
    <citation type="submission" date="2019-10" db="EMBL/GenBank/DDBJ databases">
        <title>New species of Slilvanegrellaceae.</title>
        <authorList>
            <person name="Pitt A."/>
            <person name="Hahn M.W."/>
        </authorList>
    </citation>
    <scope>NUCLEOTIDE SEQUENCE [LARGE SCALE GENOMIC DNA]</scope>
    <source>
        <strain evidence="2 3">SP-Ram-0.45-NSY-1</strain>
    </source>
</reference>
<dbReference type="OrthoDB" id="9900968at2"/>
<organism evidence="2 3">
    <name type="scientific">Silvanigrella paludirubra</name>
    <dbReference type="NCBI Taxonomy" id="2499159"/>
    <lineage>
        <taxon>Bacteria</taxon>
        <taxon>Pseudomonadati</taxon>
        <taxon>Bdellovibrionota</taxon>
        <taxon>Oligoflexia</taxon>
        <taxon>Silvanigrellales</taxon>
        <taxon>Silvanigrellaceae</taxon>
        <taxon>Silvanigrella</taxon>
    </lineage>
</organism>
<protein>
    <submittedName>
        <fullName evidence="2">Uncharacterized protein</fullName>
    </submittedName>
</protein>
<name>A0A6N6VYS3_9BACT</name>
<keyword evidence="1" id="KW-0472">Membrane</keyword>
<dbReference type="AlphaFoldDB" id="A0A6N6VYS3"/>
<comment type="caution">
    <text evidence="2">The sequence shown here is derived from an EMBL/GenBank/DDBJ whole genome shotgun (WGS) entry which is preliminary data.</text>
</comment>